<proteinExistence type="predicted"/>
<dbReference type="InterPro" id="IPR003594">
    <property type="entry name" value="HATPase_dom"/>
</dbReference>
<comment type="catalytic activity">
    <reaction evidence="1">
        <text>ATP + protein L-histidine = ADP + protein N-phospho-L-histidine.</text>
        <dbReference type="EC" id="2.7.13.3"/>
    </reaction>
</comment>
<comment type="caution">
    <text evidence="6">The sequence shown here is derived from an EMBL/GenBank/DDBJ whole genome shotgun (WGS) entry which is preliminary data.</text>
</comment>
<accession>A0A401U7D7</accession>
<dbReference type="SMART" id="SM00388">
    <property type="entry name" value="HisKA"/>
    <property type="match status" value="1"/>
</dbReference>
<feature type="transmembrane region" description="Helical" evidence="4">
    <location>
        <begin position="370"/>
        <end position="388"/>
    </location>
</feature>
<dbReference type="Pfam" id="PF13424">
    <property type="entry name" value="TPR_12"/>
    <property type="match status" value="1"/>
</dbReference>
<reference evidence="6 7" key="1">
    <citation type="submission" date="2018-11" db="EMBL/GenBank/DDBJ databases">
        <title>Chryseotalea sanarue gen. nov., sp., nov., a member of the family Cytophagaceae, isolated from a brackish lake in Hamamatsu Japan.</title>
        <authorList>
            <person name="Maejima Y."/>
            <person name="Iino T."/>
            <person name="Muraguchi Y."/>
            <person name="Fukuda K."/>
            <person name="Ohkuma M."/>
            <person name="Moriuchi R."/>
            <person name="Dohra H."/>
            <person name="Kimbara K."/>
            <person name="Shintani M."/>
        </authorList>
    </citation>
    <scope>NUCLEOTIDE SEQUENCE [LARGE SCALE GENOMIC DNA]</scope>
    <source>
        <strain evidence="6 7">Ys</strain>
    </source>
</reference>
<dbReference type="PRINTS" id="PR00344">
    <property type="entry name" value="BCTRLSENSOR"/>
</dbReference>
<evidence type="ECO:0000256" key="1">
    <source>
        <dbReference type="ARBA" id="ARBA00000085"/>
    </source>
</evidence>
<dbReference type="AlphaFoldDB" id="A0A401U7D7"/>
<evidence type="ECO:0000256" key="2">
    <source>
        <dbReference type="ARBA" id="ARBA00012438"/>
    </source>
</evidence>
<evidence type="ECO:0000313" key="6">
    <source>
        <dbReference type="EMBL" id="GCC50797.1"/>
    </source>
</evidence>
<dbReference type="InterPro" id="IPR036097">
    <property type="entry name" value="HisK_dim/P_sf"/>
</dbReference>
<dbReference type="Pfam" id="PF02518">
    <property type="entry name" value="HATPase_c"/>
    <property type="match status" value="1"/>
</dbReference>
<dbReference type="SUPFAM" id="SSF48452">
    <property type="entry name" value="TPR-like"/>
    <property type="match status" value="2"/>
</dbReference>
<keyword evidence="4" id="KW-0472">Membrane</keyword>
<dbReference type="Pfam" id="PF00512">
    <property type="entry name" value="HisKA"/>
    <property type="match status" value="1"/>
</dbReference>
<evidence type="ECO:0000313" key="7">
    <source>
        <dbReference type="Proteomes" id="UP000288227"/>
    </source>
</evidence>
<dbReference type="EC" id="2.7.13.3" evidence="2"/>
<evidence type="ECO:0000256" key="4">
    <source>
        <dbReference type="SAM" id="Phobius"/>
    </source>
</evidence>
<keyword evidence="7" id="KW-1185">Reference proteome</keyword>
<dbReference type="SMART" id="SM00387">
    <property type="entry name" value="HATPase_c"/>
    <property type="match status" value="1"/>
</dbReference>
<dbReference type="SUPFAM" id="SSF47384">
    <property type="entry name" value="Homodimeric domain of signal transducing histidine kinase"/>
    <property type="match status" value="1"/>
</dbReference>
<gene>
    <name evidence="6" type="ORF">SanaruYs_10150</name>
</gene>
<keyword evidence="4" id="KW-0812">Transmembrane</keyword>
<dbReference type="SUPFAM" id="SSF55874">
    <property type="entry name" value="ATPase domain of HSP90 chaperone/DNA topoisomerase II/histidine kinase"/>
    <property type="match status" value="1"/>
</dbReference>
<dbReference type="EMBL" id="BHXQ01000002">
    <property type="protein sequence ID" value="GCC50797.1"/>
    <property type="molecule type" value="Genomic_DNA"/>
</dbReference>
<protein>
    <recommendedName>
        <fullName evidence="2">histidine kinase</fullName>
        <ecNumber evidence="2">2.7.13.3</ecNumber>
    </recommendedName>
</protein>
<dbReference type="PROSITE" id="PS50109">
    <property type="entry name" value="HIS_KIN"/>
    <property type="match status" value="1"/>
</dbReference>
<feature type="domain" description="Histidine kinase" evidence="5">
    <location>
        <begin position="422"/>
        <end position="638"/>
    </location>
</feature>
<dbReference type="Gene3D" id="1.25.40.10">
    <property type="entry name" value="Tetratricopeptide repeat domain"/>
    <property type="match status" value="2"/>
</dbReference>
<name>A0A401U7D7_9BACT</name>
<dbReference type="CDD" id="cd00082">
    <property type="entry name" value="HisKA"/>
    <property type="match status" value="1"/>
</dbReference>
<dbReference type="Gene3D" id="1.10.287.130">
    <property type="match status" value="1"/>
</dbReference>
<keyword evidence="4" id="KW-1133">Transmembrane helix</keyword>
<sequence length="638" mass="72734">MVAQDFKSEKTINDLLIALPTLLKTDREASILKINDALRLSERNGHYKFGQLCYWMGESLLSHSRYDSAGQFYQKSIPYLEKEQDEAILGRAYIGAGYVLNFQTRFTEALAFDLKAEKIFRKLNDQRMLARSLKRIGDDVYYHDDSRAQEALPYYQESIAISQAEKDTLNSIRALNAIVSIYTETQEYARADSAMADAIRLGELIKCYRCLAISYSQWGINDHKQGKFESAIAKYKKEFEMNKRLGADYDQFFVFQNIAEALIGLKRYDEALTYSEQSLKIAQSDVSWKHHYDAYKARYQALKGKGDAAGALLAYEKQMQFRDSLFSEEKEKILGGLRTTYDLERKELQIADLEKQNIINELEATTARQWQIGLIVFLVLLSVVVAVLNNRYRLKQRTAKVLDEKNSELQKLNGFKDRMFAVISHDLRNPVNAFSMLMESLHQNVQHATKEELQEFLQSTLQSARDLQSLLNNLLEWALVQIGRLPYQPQTIKLSEVISESSSHVELMADQKKIKITNETNGEIIFADKAMITIVVRNILSNAIKFSNVSSCVNISVKESANTIKMAIRDQGMGMMPEELNKLFKQEESTQDIGNSLEKGAGIGLLLCKDLMDKNNGRISVESVQGEGSVFYLELPKP</sequence>
<dbReference type="Proteomes" id="UP000288227">
    <property type="component" value="Unassembled WGS sequence"/>
</dbReference>
<dbReference type="PANTHER" id="PTHR43547">
    <property type="entry name" value="TWO-COMPONENT HISTIDINE KINASE"/>
    <property type="match status" value="1"/>
</dbReference>
<dbReference type="InterPro" id="IPR011990">
    <property type="entry name" value="TPR-like_helical_dom_sf"/>
</dbReference>
<dbReference type="GO" id="GO:0000155">
    <property type="term" value="F:phosphorelay sensor kinase activity"/>
    <property type="evidence" value="ECO:0007669"/>
    <property type="project" value="InterPro"/>
</dbReference>
<dbReference type="InterPro" id="IPR036890">
    <property type="entry name" value="HATPase_C_sf"/>
</dbReference>
<dbReference type="PANTHER" id="PTHR43547:SF2">
    <property type="entry name" value="HYBRID SIGNAL TRANSDUCTION HISTIDINE KINASE C"/>
    <property type="match status" value="1"/>
</dbReference>
<dbReference type="InterPro" id="IPR003661">
    <property type="entry name" value="HisK_dim/P_dom"/>
</dbReference>
<evidence type="ECO:0000259" key="5">
    <source>
        <dbReference type="PROSITE" id="PS50109"/>
    </source>
</evidence>
<organism evidence="6 7">
    <name type="scientific">Chryseotalea sanaruensis</name>
    <dbReference type="NCBI Taxonomy" id="2482724"/>
    <lineage>
        <taxon>Bacteria</taxon>
        <taxon>Pseudomonadati</taxon>
        <taxon>Bacteroidota</taxon>
        <taxon>Cytophagia</taxon>
        <taxon>Cytophagales</taxon>
        <taxon>Chryseotaleaceae</taxon>
        <taxon>Chryseotalea</taxon>
    </lineage>
</organism>
<dbReference type="InterPro" id="IPR005467">
    <property type="entry name" value="His_kinase_dom"/>
</dbReference>
<keyword evidence="3" id="KW-0597">Phosphoprotein</keyword>
<evidence type="ECO:0000256" key="3">
    <source>
        <dbReference type="ARBA" id="ARBA00022553"/>
    </source>
</evidence>
<dbReference type="Gene3D" id="3.30.565.10">
    <property type="entry name" value="Histidine kinase-like ATPase, C-terminal domain"/>
    <property type="match status" value="1"/>
</dbReference>
<dbReference type="InterPro" id="IPR004358">
    <property type="entry name" value="Sig_transdc_His_kin-like_C"/>
</dbReference>